<keyword evidence="2" id="KW-1185">Reference proteome</keyword>
<accession>A0ACB7J3D9</accession>
<comment type="caution">
    <text evidence="1">The sequence shown here is derived from an EMBL/GenBank/DDBJ whole genome shotgun (WGS) entry which is preliminary data.</text>
</comment>
<evidence type="ECO:0000313" key="2">
    <source>
        <dbReference type="Proteomes" id="UP000824881"/>
    </source>
</evidence>
<protein>
    <submittedName>
        <fullName evidence="1">Uncharacterized protein</fullName>
    </submittedName>
</protein>
<gene>
    <name evidence="1" type="ORF">CCMSSC00406_0008777</name>
</gene>
<evidence type="ECO:0000313" key="1">
    <source>
        <dbReference type="EMBL" id="KAG9225059.1"/>
    </source>
</evidence>
<dbReference type="EMBL" id="WQMT02000003">
    <property type="protein sequence ID" value="KAG9225059.1"/>
    <property type="molecule type" value="Genomic_DNA"/>
</dbReference>
<name>A0ACB7J3D9_PLECO</name>
<dbReference type="Proteomes" id="UP000824881">
    <property type="component" value="Unassembled WGS sequence"/>
</dbReference>
<proteinExistence type="predicted"/>
<sequence length="697" mass="79521">MLLIVAVMSESPMTQTSKLFDFSIEILENIFQHLDSLHLLRVGLLSRQAHTFLLPYYFRRCNLNYSDDLTTVDYLSFNRDKMALTEDAFRAIRTSPVVTKVKHLHCVFSFPEHQFLWEMRNVYTVLLKLQHAEKIELNFAAIPNRLISHHVGRLKTLQEWRCAFRTFMQTVLDKSPSSLSVLYPPDGLVDGPYGVDTRDQLRVGFWRNLVSWTGLRHGQRPVTISERSLLDRVLPAAIRPHAPLSTSSISLESITSLQLGANIRQEGWGILTNRFTLPSLTSLDLDMRSQMGFIATLRFLERHPTISTFCLTNANAEETYAYRPYIILDTFLPHLRILKASLDVVLVFFGPHSTAKFGQLETVEVSEELNLPPSPDWESMARRLTRVAPRLDGKDITLDLSELQRNLFPKLSCTILSAMQIKELRLCILGVAAKSYDLVPWISSFTHLERLSIRSRDRFEYTLRSTNAKFAHAVYTQHPKRLHSVTVEGEIIPDPSPDEHERSVMPATSSLEAEDYPATNDLSFLVTTGWGAPIPTALHHNMALCVPNYSPTAIHRSPYSQVRIVFGSNLYTVMPPPISGFASAIVVTANDINAKPERLDQSAIRPSHRIDMRAARRARQASGTRSSQKAQFLLKGHEDKWRSPATTAPSRLGTWGFSACFYQRITDVADDYRYHLSARRWLRWYSEDERRSRAELL</sequence>
<reference evidence="1 2" key="1">
    <citation type="journal article" date="2021" name="Appl. Environ. Microbiol.">
        <title>Genetic linkage and physical mapping for an oyster mushroom Pleurotus cornucopiae and QTL analysis for the trait cap color.</title>
        <authorList>
            <person name="Zhang Y."/>
            <person name="Gao W."/>
            <person name="Sonnenberg A."/>
            <person name="Chen Q."/>
            <person name="Zhang J."/>
            <person name="Huang C."/>
        </authorList>
    </citation>
    <scope>NUCLEOTIDE SEQUENCE [LARGE SCALE GENOMIC DNA]</scope>
    <source>
        <strain evidence="1">CCMSSC00406</strain>
    </source>
</reference>
<organism evidence="1 2">
    <name type="scientific">Pleurotus cornucopiae</name>
    <name type="common">Cornucopia mushroom</name>
    <dbReference type="NCBI Taxonomy" id="5321"/>
    <lineage>
        <taxon>Eukaryota</taxon>
        <taxon>Fungi</taxon>
        <taxon>Dikarya</taxon>
        <taxon>Basidiomycota</taxon>
        <taxon>Agaricomycotina</taxon>
        <taxon>Agaricomycetes</taxon>
        <taxon>Agaricomycetidae</taxon>
        <taxon>Agaricales</taxon>
        <taxon>Pleurotineae</taxon>
        <taxon>Pleurotaceae</taxon>
        <taxon>Pleurotus</taxon>
    </lineage>
</organism>